<gene>
    <name evidence="2" type="ordered locus">ROP_43620</name>
</gene>
<dbReference type="SUPFAM" id="SSF48613">
    <property type="entry name" value="Heme oxygenase-like"/>
    <property type="match status" value="1"/>
</dbReference>
<organism evidence="2 3">
    <name type="scientific">Rhodococcus opacus (strain B4)</name>
    <dbReference type="NCBI Taxonomy" id="632772"/>
    <lineage>
        <taxon>Bacteria</taxon>
        <taxon>Bacillati</taxon>
        <taxon>Actinomycetota</taxon>
        <taxon>Actinomycetes</taxon>
        <taxon>Mycobacteriales</taxon>
        <taxon>Nocardiaceae</taxon>
        <taxon>Rhodococcus</taxon>
    </lineage>
</organism>
<accession>C1BAA6</accession>
<feature type="domain" description="Cupin type-2" evidence="1">
    <location>
        <begin position="62"/>
        <end position="118"/>
    </location>
</feature>
<evidence type="ECO:0000313" key="2">
    <source>
        <dbReference type="EMBL" id="BAH52609.1"/>
    </source>
</evidence>
<dbReference type="InterPro" id="IPR016084">
    <property type="entry name" value="Haem_Oase-like_multi-hlx"/>
</dbReference>
<dbReference type="HOGENOM" id="CLU_784656_0_0_11"/>
<dbReference type="Proteomes" id="UP000002212">
    <property type="component" value="Chromosome"/>
</dbReference>
<evidence type="ECO:0000259" key="1">
    <source>
        <dbReference type="Pfam" id="PF07883"/>
    </source>
</evidence>
<reference evidence="2 3" key="1">
    <citation type="submission" date="2009-03" db="EMBL/GenBank/DDBJ databases">
        <title>Comparison of the complete genome sequences of Rhodococcus erythropolis PR4 and Rhodococcus opacus B4.</title>
        <authorList>
            <person name="Takarada H."/>
            <person name="Sekine M."/>
            <person name="Hosoyama A."/>
            <person name="Yamada R."/>
            <person name="Fujisawa T."/>
            <person name="Omata S."/>
            <person name="Shimizu A."/>
            <person name="Tsukatani N."/>
            <person name="Tanikawa S."/>
            <person name="Fujita N."/>
            <person name="Harayama S."/>
        </authorList>
    </citation>
    <scope>NUCLEOTIDE SEQUENCE [LARGE SCALE GENOMIC DNA]</scope>
    <source>
        <strain evidence="2 3">B4</strain>
    </source>
</reference>
<evidence type="ECO:0000313" key="3">
    <source>
        <dbReference type="Proteomes" id="UP000002212"/>
    </source>
</evidence>
<dbReference type="AlphaFoldDB" id="C1BAA6"/>
<dbReference type="STRING" id="632772.ROP_43620"/>
<dbReference type="Gene3D" id="2.60.120.10">
    <property type="entry name" value="Jelly Rolls"/>
    <property type="match status" value="1"/>
</dbReference>
<dbReference type="EMBL" id="AP011115">
    <property type="protein sequence ID" value="BAH52609.1"/>
    <property type="molecule type" value="Genomic_DNA"/>
</dbReference>
<dbReference type="KEGG" id="rop:ROP_43620"/>
<dbReference type="RefSeq" id="WP_012691535.1">
    <property type="nucleotide sequence ID" value="NC_012522.1"/>
</dbReference>
<dbReference type="InterPro" id="IPR011051">
    <property type="entry name" value="RmlC_Cupin_sf"/>
</dbReference>
<dbReference type="Pfam" id="PF07883">
    <property type="entry name" value="Cupin_2"/>
    <property type="match status" value="1"/>
</dbReference>
<sequence>MNSHMPYRRKRSMHIIARSALETINEAVVGGSTHNLGVVKIFSGNPQLAQFIPASSNLAISWVRLECGEVLAVHKHPESSLILICEGSGRTLGSAEQEVTAGDMILVPGDSWHGFEGTRDGFWALSIQFNGKALYEDGEKPNAVFASEVPNPAAVLLEDNEKHLQEFGTSNLLRLIDDPSFDDPRVRERLLDCQQTWSDVFQDLLHLRVAMTTDAAHKQVALDHLVEELGHNDNLRNQRGSEHAPVTDATFVAAMEWFRHQMLYRSDMVRTLLMHVVLEGSGEIWHREAARAFPAIPHFQEHGDDDGEHVSMGIDLLDRATPAEIRELREALAEGWKMITQLCDRIASIALADTAVPTYSTC</sequence>
<proteinExistence type="predicted"/>
<dbReference type="InterPro" id="IPR014710">
    <property type="entry name" value="RmlC-like_jellyroll"/>
</dbReference>
<name>C1BAA6_RHOOB</name>
<dbReference type="InterPro" id="IPR013096">
    <property type="entry name" value="Cupin_2"/>
</dbReference>
<dbReference type="PATRIC" id="fig|632772.20.peg.4568"/>
<dbReference type="SUPFAM" id="SSF51182">
    <property type="entry name" value="RmlC-like cupins"/>
    <property type="match status" value="1"/>
</dbReference>
<protein>
    <recommendedName>
        <fullName evidence="1">Cupin type-2 domain-containing protein</fullName>
    </recommendedName>
</protein>
<dbReference type="Gene3D" id="1.20.910.10">
    <property type="entry name" value="Heme oxygenase-like"/>
    <property type="match status" value="1"/>
</dbReference>